<protein>
    <submittedName>
        <fullName evidence="4">IS3 family transposase</fullName>
    </submittedName>
</protein>
<dbReference type="RefSeq" id="WP_126703567.1">
    <property type="nucleotide sequence ID" value="NZ_CP034593.1"/>
</dbReference>
<name>A0A3Q9G726_9ACTO</name>
<dbReference type="InterPro" id="IPR001584">
    <property type="entry name" value="Integrase_cat-core"/>
</dbReference>
<dbReference type="GO" id="GO:0003676">
    <property type="term" value="F:nucleic acid binding"/>
    <property type="evidence" value="ECO:0007669"/>
    <property type="project" value="InterPro"/>
</dbReference>
<evidence type="ECO:0000256" key="2">
    <source>
        <dbReference type="SAM" id="MobiDB-lite"/>
    </source>
</evidence>
<accession>A0A3Q9G726</accession>
<evidence type="ECO:0000313" key="4">
    <source>
        <dbReference type="EMBL" id="AZQ76760.1"/>
    </source>
</evidence>
<feature type="region of interest" description="Disordered" evidence="2">
    <location>
        <begin position="96"/>
        <end position="120"/>
    </location>
</feature>
<dbReference type="InterPro" id="IPR012337">
    <property type="entry name" value="RNaseH-like_sf"/>
</dbReference>
<dbReference type="PANTHER" id="PTHR46889:SF4">
    <property type="entry name" value="TRANSPOSASE INSO FOR INSERTION SEQUENCE ELEMENT IS911B-RELATED"/>
    <property type="match status" value="1"/>
</dbReference>
<dbReference type="InterPro" id="IPR048020">
    <property type="entry name" value="Transpos_IS3"/>
</dbReference>
<evidence type="ECO:0000313" key="5">
    <source>
        <dbReference type="Proteomes" id="UP000280344"/>
    </source>
</evidence>
<reference evidence="4 5" key="1">
    <citation type="submission" date="2018-12" db="EMBL/GenBank/DDBJ databases">
        <title>Complete genome sequence of Flaviflexus sp. H23T48.</title>
        <authorList>
            <person name="Bae J.-W."/>
            <person name="Lee J.-Y."/>
        </authorList>
    </citation>
    <scope>NUCLEOTIDE SEQUENCE [LARGE SCALE GENOMIC DNA]</scope>
    <source>
        <strain evidence="4 5">H23T48</strain>
    </source>
</reference>
<dbReference type="InterPro" id="IPR050900">
    <property type="entry name" value="Transposase_IS3/IS150/IS904"/>
</dbReference>
<dbReference type="NCBIfam" id="NF033516">
    <property type="entry name" value="transpos_IS3"/>
    <property type="match status" value="1"/>
</dbReference>
<gene>
    <name evidence="4" type="ORF">EJ997_04765</name>
</gene>
<dbReference type="EMBL" id="CP034593">
    <property type="protein sequence ID" value="AZQ76760.1"/>
    <property type="molecule type" value="Genomic_DNA"/>
</dbReference>
<dbReference type="PROSITE" id="PS50994">
    <property type="entry name" value="INTEGRASE"/>
    <property type="match status" value="1"/>
</dbReference>
<organism evidence="4 5">
    <name type="scientific">Flaviflexus ciconiae</name>
    <dbReference type="NCBI Taxonomy" id="2496867"/>
    <lineage>
        <taxon>Bacteria</taxon>
        <taxon>Bacillati</taxon>
        <taxon>Actinomycetota</taxon>
        <taxon>Actinomycetes</taxon>
        <taxon>Actinomycetales</taxon>
        <taxon>Actinomycetaceae</taxon>
        <taxon>Flaviflexus</taxon>
    </lineage>
</organism>
<dbReference type="Pfam" id="PF13276">
    <property type="entry name" value="HTH_21"/>
    <property type="match status" value="1"/>
</dbReference>
<dbReference type="Pfam" id="PF00665">
    <property type="entry name" value="rve"/>
    <property type="match status" value="1"/>
</dbReference>
<evidence type="ECO:0000259" key="3">
    <source>
        <dbReference type="PROSITE" id="PS50994"/>
    </source>
</evidence>
<dbReference type="InterPro" id="IPR025948">
    <property type="entry name" value="HTH-like_dom"/>
</dbReference>
<dbReference type="SUPFAM" id="SSF53098">
    <property type="entry name" value="Ribonuclease H-like"/>
    <property type="match status" value="1"/>
</dbReference>
<comment type="function">
    <text evidence="1">Involved in the transposition of the insertion sequence.</text>
</comment>
<dbReference type="PANTHER" id="PTHR46889">
    <property type="entry name" value="TRANSPOSASE INSF FOR INSERTION SEQUENCE IS3B-RELATED"/>
    <property type="match status" value="1"/>
</dbReference>
<dbReference type="AlphaFoldDB" id="A0A3Q9G726"/>
<dbReference type="KEGG" id="flh:EJ997_04765"/>
<evidence type="ECO:0000256" key="1">
    <source>
        <dbReference type="ARBA" id="ARBA00002286"/>
    </source>
</evidence>
<dbReference type="Proteomes" id="UP000280344">
    <property type="component" value="Chromosome"/>
</dbReference>
<dbReference type="GO" id="GO:0015074">
    <property type="term" value="P:DNA integration"/>
    <property type="evidence" value="ECO:0007669"/>
    <property type="project" value="InterPro"/>
</dbReference>
<sequence>MIRFIDEYRNRFSVEFICQTLNIHREGGFLTSRGYRQSKARGLSARSLRDAALVEHISDVHAENYGVYGVRKMWRVLQRQGIDIGREQTARLMRSAGLSGKGKGGAPITTRKPKGPDLRPDLVNRKFRAPGPNRLWVADFTYVRTRKGFVYTAFVTDAYSRRIVGWALSDSMRTEALPLQALNQAIVYTKETTGLIHHSDHGSQGGFNWLSQHPDEKGVSRWLPRTGVRRPVMRLRVCGVSGVRIGRCGLRCVPRVGRFPHEQCNASSGV</sequence>
<keyword evidence="5" id="KW-1185">Reference proteome</keyword>
<dbReference type="OrthoDB" id="4426778at2"/>
<proteinExistence type="predicted"/>
<dbReference type="Gene3D" id="3.30.420.10">
    <property type="entry name" value="Ribonuclease H-like superfamily/Ribonuclease H"/>
    <property type="match status" value="1"/>
</dbReference>
<feature type="domain" description="Integrase catalytic" evidence="3">
    <location>
        <begin position="128"/>
        <end position="229"/>
    </location>
</feature>
<dbReference type="InterPro" id="IPR036397">
    <property type="entry name" value="RNaseH_sf"/>
</dbReference>